<dbReference type="AlphaFoldDB" id="A0AAV0AYL1"/>
<reference evidence="2" key="1">
    <citation type="submission" date="2022-06" db="EMBL/GenBank/DDBJ databases">
        <authorList>
            <consortium name="SYNGENTA / RWTH Aachen University"/>
        </authorList>
    </citation>
    <scope>NUCLEOTIDE SEQUENCE</scope>
</reference>
<feature type="transmembrane region" description="Helical" evidence="1">
    <location>
        <begin position="37"/>
        <end position="57"/>
    </location>
</feature>
<evidence type="ECO:0000313" key="3">
    <source>
        <dbReference type="Proteomes" id="UP001153365"/>
    </source>
</evidence>
<comment type="caution">
    <text evidence="2">The sequence shown here is derived from an EMBL/GenBank/DDBJ whole genome shotgun (WGS) entry which is preliminary data.</text>
</comment>
<dbReference type="Proteomes" id="UP001153365">
    <property type="component" value="Unassembled WGS sequence"/>
</dbReference>
<proteinExistence type="predicted"/>
<evidence type="ECO:0000256" key="1">
    <source>
        <dbReference type="SAM" id="Phobius"/>
    </source>
</evidence>
<keyword evidence="1" id="KW-0812">Transmembrane</keyword>
<keyword evidence="1" id="KW-0472">Membrane</keyword>
<keyword evidence="1" id="KW-1133">Transmembrane helix</keyword>
<evidence type="ECO:0000313" key="2">
    <source>
        <dbReference type="EMBL" id="CAH7674623.1"/>
    </source>
</evidence>
<keyword evidence="3" id="KW-1185">Reference proteome</keyword>
<gene>
    <name evidence="2" type="ORF">PPACK8108_LOCUS9531</name>
</gene>
<dbReference type="EMBL" id="CALTRL010002072">
    <property type="protein sequence ID" value="CAH7674623.1"/>
    <property type="molecule type" value="Genomic_DNA"/>
</dbReference>
<protein>
    <submittedName>
        <fullName evidence="2">Uncharacterized protein</fullName>
    </submittedName>
</protein>
<accession>A0AAV0AYL1</accession>
<organism evidence="2 3">
    <name type="scientific">Phakopsora pachyrhizi</name>
    <name type="common">Asian soybean rust disease fungus</name>
    <dbReference type="NCBI Taxonomy" id="170000"/>
    <lineage>
        <taxon>Eukaryota</taxon>
        <taxon>Fungi</taxon>
        <taxon>Dikarya</taxon>
        <taxon>Basidiomycota</taxon>
        <taxon>Pucciniomycotina</taxon>
        <taxon>Pucciniomycetes</taxon>
        <taxon>Pucciniales</taxon>
        <taxon>Phakopsoraceae</taxon>
        <taxon>Phakopsora</taxon>
    </lineage>
</organism>
<sequence length="79" mass="9145">MIQFLMMNRVRQWMDGWMDGEEGREVVQDGGDHQTKVVVVVVVVVRMMMIAVGIREFDEIDGYMKPKEGRLVWVLDDGS</sequence>
<name>A0AAV0AYL1_PHAPC</name>